<gene>
    <name evidence="2" type="ORF">JOS67_16790</name>
</gene>
<dbReference type="Gene3D" id="3.90.1200.10">
    <property type="match status" value="1"/>
</dbReference>
<evidence type="ECO:0000313" key="3">
    <source>
        <dbReference type="Proteomes" id="UP000596337"/>
    </source>
</evidence>
<evidence type="ECO:0000313" key="2">
    <source>
        <dbReference type="EMBL" id="QRG85305.1"/>
    </source>
</evidence>
<evidence type="ECO:0000259" key="1">
    <source>
        <dbReference type="Pfam" id="PF01636"/>
    </source>
</evidence>
<name>A0AA92LZ89_9VIBR</name>
<dbReference type="AlphaFoldDB" id="A0AA92LZ89"/>
<dbReference type="SUPFAM" id="SSF56112">
    <property type="entry name" value="Protein kinase-like (PK-like)"/>
    <property type="match status" value="1"/>
</dbReference>
<dbReference type="Proteomes" id="UP000596337">
    <property type="component" value="Chromosome 2"/>
</dbReference>
<dbReference type="InterPro" id="IPR011009">
    <property type="entry name" value="Kinase-like_dom_sf"/>
</dbReference>
<reference evidence="2 3" key="1">
    <citation type="submission" date="2021-01" db="EMBL/GenBank/DDBJ databases">
        <title>Characterization of a novel blaVMB-2- harboring plasmid in Vibrio diabolicus.</title>
        <authorList>
            <person name="Liu M."/>
        </authorList>
    </citation>
    <scope>NUCLEOTIDE SEQUENCE [LARGE SCALE GENOMIC DNA]</scope>
    <source>
        <strain evidence="2 3">SLV18</strain>
    </source>
</reference>
<dbReference type="EMBL" id="CP069197">
    <property type="protein sequence ID" value="QRG85305.1"/>
    <property type="molecule type" value="Genomic_DNA"/>
</dbReference>
<feature type="domain" description="Aminoglycoside phosphotransferase" evidence="1">
    <location>
        <begin position="32"/>
        <end position="186"/>
    </location>
</feature>
<accession>A0AA92LZ89</accession>
<proteinExistence type="predicted"/>
<sequence>MSKQELNQMGSAKVYLVEKHGISFIEKQQVEQVEVAFYQHQAKPFNELGILVPELIDYDHQQNTLRIEYIPHSVNQEFLLEEPRVIEQLAKIHRLSPTSDGVYHPHQWTQPATSQALNTLKLEAKTERFFYQLQEQSGPLFNAKNLISGDTNAGNWGRRDNGDLVLFDWERFSTGHIAIDLAPLVKGMGTFEDYLGVAHTYTKTAKQGDASNLARTIAIAKTWMVVEVVNILVSRQNPQTSKYIDWFKQTLPKWAKDLSAQMTN</sequence>
<protein>
    <submittedName>
        <fullName evidence="2">Aminoglycoside phosphotransferase family protein</fullName>
    </submittedName>
</protein>
<dbReference type="RefSeq" id="WP_203347650.1">
    <property type="nucleotide sequence ID" value="NZ_CANMIY010000004.1"/>
</dbReference>
<dbReference type="Pfam" id="PF01636">
    <property type="entry name" value="APH"/>
    <property type="match status" value="1"/>
</dbReference>
<organism evidence="2 3">
    <name type="scientific">Vibrio diabolicus</name>
    <dbReference type="NCBI Taxonomy" id="50719"/>
    <lineage>
        <taxon>Bacteria</taxon>
        <taxon>Pseudomonadati</taxon>
        <taxon>Pseudomonadota</taxon>
        <taxon>Gammaproteobacteria</taxon>
        <taxon>Vibrionales</taxon>
        <taxon>Vibrionaceae</taxon>
        <taxon>Vibrio</taxon>
        <taxon>Vibrio diabolicus subgroup</taxon>
    </lineage>
</organism>
<dbReference type="InterPro" id="IPR002575">
    <property type="entry name" value="Aminoglycoside_PTrfase"/>
</dbReference>